<dbReference type="InterPro" id="IPR034660">
    <property type="entry name" value="DinB/YfiT-like"/>
</dbReference>
<evidence type="ECO:0008006" key="5">
    <source>
        <dbReference type="Google" id="ProtNLM"/>
    </source>
</evidence>
<dbReference type="OrthoDB" id="8481083at2"/>
<dbReference type="STRING" id="933944.AN215_10755"/>
<reference evidence="3 4" key="1">
    <citation type="journal article" date="2016" name="Front. Microbiol.">
        <title>Comparative Genomics Analysis of Streptomyces Species Reveals Their Adaptation to the Marine Environment and Their Diversity at the Genomic Level.</title>
        <authorList>
            <person name="Tian X."/>
            <person name="Zhang Z."/>
            <person name="Yang T."/>
            <person name="Chen M."/>
            <person name="Li J."/>
            <person name="Chen F."/>
            <person name="Yang J."/>
            <person name="Li W."/>
            <person name="Zhang B."/>
            <person name="Zhang Z."/>
            <person name="Wu J."/>
            <person name="Zhang C."/>
            <person name="Long L."/>
            <person name="Xiao J."/>
        </authorList>
    </citation>
    <scope>NUCLEOTIDE SEQUENCE [LARGE SCALE GENOMIC DNA]</scope>
    <source>
        <strain evidence="3 4">SCSIO 10390</strain>
    </source>
</reference>
<comment type="caution">
    <text evidence="3">The sequence shown here is derived from an EMBL/GenBank/DDBJ whole genome shotgun (WGS) entry which is preliminary data.</text>
</comment>
<evidence type="ECO:0000313" key="3">
    <source>
        <dbReference type="EMBL" id="OEU90062.1"/>
    </source>
</evidence>
<dbReference type="NCBIfam" id="TIGR03083">
    <property type="entry name" value="maleylpyruvate isomerase family mycothiol-dependent enzyme"/>
    <property type="match status" value="1"/>
</dbReference>
<organism evidence="3 4">
    <name type="scientific">Streptomyces abyssalis</name>
    <dbReference type="NCBI Taxonomy" id="933944"/>
    <lineage>
        <taxon>Bacteria</taxon>
        <taxon>Bacillati</taxon>
        <taxon>Actinomycetota</taxon>
        <taxon>Actinomycetes</taxon>
        <taxon>Kitasatosporales</taxon>
        <taxon>Streptomycetaceae</taxon>
        <taxon>Streptomyces</taxon>
    </lineage>
</organism>
<keyword evidence="4" id="KW-1185">Reference proteome</keyword>
<evidence type="ECO:0000259" key="2">
    <source>
        <dbReference type="Pfam" id="PF17844"/>
    </source>
</evidence>
<sequence length="272" mass="28722">MPPAKRSKAPTRRSYDPARVRQALIGQVEAVTAAAHALTPEQCARPSGLPGWDVHRLLVHIALQIDAVPRFLAGPESKAAAPEVDLPKWALSTARGAAGLDRETREEADRAGAGGAARIDEAVAQLEPVLESAVRGDLLIPHGAGAMRMLDFTVTRLVELVVHSDDLARATGSAVTFDRQALAATVRVLTDTLAVKAPGSSVEVRVPPFAVVQCVEGPRHTRGTPPNVVETDPLTWVRLATGRVRWEQARDAAAVSASGERADLGGLLPLLG</sequence>
<dbReference type="InterPro" id="IPR024344">
    <property type="entry name" value="MDMPI_metal-binding"/>
</dbReference>
<dbReference type="Gene3D" id="3.30.1050.40">
    <property type="match status" value="1"/>
</dbReference>
<dbReference type="RefSeq" id="WP_070012861.1">
    <property type="nucleotide sequence ID" value="NZ_LJGS01000044.1"/>
</dbReference>
<gene>
    <name evidence="3" type="ORF">AN215_10755</name>
</gene>
<evidence type="ECO:0000313" key="4">
    <source>
        <dbReference type="Proteomes" id="UP000176087"/>
    </source>
</evidence>
<evidence type="ECO:0000259" key="1">
    <source>
        <dbReference type="Pfam" id="PF11716"/>
    </source>
</evidence>
<dbReference type="Proteomes" id="UP000176087">
    <property type="component" value="Unassembled WGS sequence"/>
</dbReference>
<dbReference type="Pfam" id="PF17844">
    <property type="entry name" value="SCP_3"/>
    <property type="match status" value="1"/>
</dbReference>
<feature type="domain" description="Mycothiol-dependent maleylpyruvate isomerase metal-binding" evidence="1">
    <location>
        <begin position="28"/>
        <end position="168"/>
    </location>
</feature>
<dbReference type="SUPFAM" id="SSF109854">
    <property type="entry name" value="DinB/YfiT-like putative metalloenzymes"/>
    <property type="match status" value="1"/>
</dbReference>
<dbReference type="InterPro" id="IPR017517">
    <property type="entry name" value="Maleyloyr_isom"/>
</dbReference>
<dbReference type="GO" id="GO:0046872">
    <property type="term" value="F:metal ion binding"/>
    <property type="evidence" value="ECO:0007669"/>
    <property type="project" value="InterPro"/>
</dbReference>
<dbReference type="AlphaFoldDB" id="A0A1E7JP52"/>
<protein>
    <recommendedName>
        <fullName evidence="5">Mycothiol-dependent maleylpyruvate isomerase metal-binding domain-containing protein</fullName>
    </recommendedName>
</protein>
<name>A0A1E7JP52_9ACTN</name>
<dbReference type="EMBL" id="LJGT01000038">
    <property type="protein sequence ID" value="OEU90062.1"/>
    <property type="molecule type" value="Genomic_DNA"/>
</dbReference>
<accession>A0A1E7JP52</accession>
<dbReference type="Pfam" id="PF11716">
    <property type="entry name" value="MDMPI_N"/>
    <property type="match status" value="1"/>
</dbReference>
<dbReference type="PATRIC" id="fig|933944.5.peg.145"/>
<proteinExistence type="predicted"/>
<dbReference type="InterPro" id="IPR041629">
    <property type="entry name" value="SCP_3"/>
</dbReference>
<feature type="domain" description="Bacterial SCP orthologue" evidence="2">
    <location>
        <begin position="178"/>
        <end position="270"/>
    </location>
</feature>